<name>D7UBQ9_VITVI</name>
<dbReference type="AlphaFoldDB" id="D7UBQ9"/>
<accession>D7UBQ9</accession>
<dbReference type="HOGENOM" id="CLU_3036283_0_0_1"/>
<dbReference type="InParanoid" id="D7UBQ9"/>
<organism evidence="1 2">
    <name type="scientific">Vitis vinifera</name>
    <name type="common">Grape</name>
    <dbReference type="NCBI Taxonomy" id="29760"/>
    <lineage>
        <taxon>Eukaryota</taxon>
        <taxon>Viridiplantae</taxon>
        <taxon>Streptophyta</taxon>
        <taxon>Embryophyta</taxon>
        <taxon>Tracheophyta</taxon>
        <taxon>Spermatophyta</taxon>
        <taxon>Magnoliopsida</taxon>
        <taxon>eudicotyledons</taxon>
        <taxon>Gunneridae</taxon>
        <taxon>Pentapetalae</taxon>
        <taxon>rosids</taxon>
        <taxon>Vitales</taxon>
        <taxon>Vitaceae</taxon>
        <taxon>Viteae</taxon>
        <taxon>Vitis</taxon>
    </lineage>
</organism>
<dbReference type="PaxDb" id="29760-VIT_13s0019g00110.t01"/>
<proteinExistence type="predicted"/>
<evidence type="ECO:0000313" key="1">
    <source>
        <dbReference type="EMBL" id="CBI40174.3"/>
    </source>
</evidence>
<sequence length="55" mass="6592">MNVCHHWICPRIHHGKNWLLKICMEMNGIFFIFFEVNLDVIYSQLDGVFLLVLKD</sequence>
<keyword evidence="2" id="KW-1185">Reference proteome</keyword>
<reference evidence="2" key="1">
    <citation type="journal article" date="2007" name="Nature">
        <title>The grapevine genome sequence suggests ancestral hexaploidization in major angiosperm phyla.</title>
        <authorList>
            <consortium name="The French-Italian Public Consortium for Grapevine Genome Characterization."/>
            <person name="Jaillon O."/>
            <person name="Aury J.-M."/>
            <person name="Noel B."/>
            <person name="Policriti A."/>
            <person name="Clepet C."/>
            <person name="Casagrande A."/>
            <person name="Choisne N."/>
            <person name="Aubourg S."/>
            <person name="Vitulo N."/>
            <person name="Jubin C."/>
            <person name="Vezzi A."/>
            <person name="Legeai F."/>
            <person name="Hugueney P."/>
            <person name="Dasilva C."/>
            <person name="Horner D."/>
            <person name="Mica E."/>
            <person name="Jublot D."/>
            <person name="Poulain J."/>
            <person name="Bruyere C."/>
            <person name="Billault A."/>
            <person name="Segurens B."/>
            <person name="Gouyvenoux M."/>
            <person name="Ugarte E."/>
            <person name="Cattonaro F."/>
            <person name="Anthouard V."/>
            <person name="Vico V."/>
            <person name="Del Fabbro C."/>
            <person name="Alaux M."/>
            <person name="Di Gaspero G."/>
            <person name="Dumas V."/>
            <person name="Felice N."/>
            <person name="Paillard S."/>
            <person name="Juman I."/>
            <person name="Moroldo M."/>
            <person name="Scalabrin S."/>
            <person name="Canaguier A."/>
            <person name="Le Clainche I."/>
            <person name="Malacrida G."/>
            <person name="Durand E."/>
            <person name="Pesole G."/>
            <person name="Laucou V."/>
            <person name="Chatelet P."/>
            <person name="Merdinoglu D."/>
            <person name="Delledonne M."/>
            <person name="Pezzotti M."/>
            <person name="Lecharny A."/>
            <person name="Scarpelli C."/>
            <person name="Artiguenave F."/>
            <person name="Pe M.E."/>
            <person name="Valle G."/>
            <person name="Morgante M."/>
            <person name="Caboche M."/>
            <person name="Adam-Blondon A.-F."/>
            <person name="Weissenbach J."/>
            <person name="Quetier F."/>
            <person name="Wincker P."/>
        </authorList>
    </citation>
    <scope>NUCLEOTIDE SEQUENCE [LARGE SCALE GENOMIC DNA]</scope>
    <source>
        <strain evidence="2">cv. Pinot noir / PN40024</strain>
    </source>
</reference>
<dbReference type="Proteomes" id="UP000009183">
    <property type="component" value="Chromosome 13, unordered"/>
</dbReference>
<evidence type="ECO:0000313" key="2">
    <source>
        <dbReference type="Proteomes" id="UP000009183"/>
    </source>
</evidence>
<protein>
    <submittedName>
        <fullName evidence="1">Uncharacterized protein</fullName>
    </submittedName>
</protein>
<dbReference type="EMBL" id="FN596752">
    <property type="protein sequence ID" value="CBI40174.3"/>
    <property type="molecule type" value="Genomic_DNA"/>
</dbReference>
<gene>
    <name evidence="1" type="ordered locus">VIT_13s0019g00110</name>
</gene>